<dbReference type="Proteomes" id="UP001218638">
    <property type="component" value="Chromosome"/>
</dbReference>
<keyword evidence="1" id="KW-0479">Metal-binding</keyword>
<dbReference type="AlphaFoldDB" id="A0AAF0CRU1"/>
<evidence type="ECO:0000256" key="1">
    <source>
        <dbReference type="ARBA" id="ARBA00022723"/>
    </source>
</evidence>
<accession>A0AAF0CRU1</accession>
<keyword evidence="2" id="KW-0456">Lyase</keyword>
<dbReference type="SUPFAM" id="SSF53800">
    <property type="entry name" value="Chelatase"/>
    <property type="match status" value="1"/>
</dbReference>
<dbReference type="KEGG" id="slom:PXH66_08425"/>
<organism evidence="3 4">
    <name type="scientific">Synoicihabitans lomoniglobus</name>
    <dbReference type="NCBI Taxonomy" id="2909285"/>
    <lineage>
        <taxon>Bacteria</taxon>
        <taxon>Pseudomonadati</taxon>
        <taxon>Verrucomicrobiota</taxon>
        <taxon>Opitutia</taxon>
        <taxon>Opitutales</taxon>
        <taxon>Opitutaceae</taxon>
        <taxon>Synoicihabitans</taxon>
    </lineage>
</organism>
<dbReference type="RefSeq" id="WP_330929624.1">
    <property type="nucleotide sequence ID" value="NZ_CP119075.1"/>
</dbReference>
<dbReference type="GO" id="GO:0016829">
    <property type="term" value="F:lyase activity"/>
    <property type="evidence" value="ECO:0007669"/>
    <property type="project" value="UniProtKB-KW"/>
</dbReference>
<reference evidence="3" key="1">
    <citation type="submission" date="2023-03" db="EMBL/GenBank/DDBJ databases">
        <title>Lomoglobus Profundus gen. nov., sp. nov., a novel member of the phylum Verrucomicrobia, isolated from deep-marine sediment of South China Sea.</title>
        <authorList>
            <person name="Ahmad T."/>
            <person name="Ishaq S.E."/>
            <person name="Wang F."/>
        </authorList>
    </citation>
    <scope>NUCLEOTIDE SEQUENCE</scope>
    <source>
        <strain evidence="3">LMO-M01</strain>
    </source>
</reference>
<dbReference type="EMBL" id="CP119075">
    <property type="protein sequence ID" value="WED66873.1"/>
    <property type="molecule type" value="Genomic_DNA"/>
</dbReference>
<dbReference type="Pfam" id="PF01903">
    <property type="entry name" value="CbiX"/>
    <property type="match status" value="1"/>
</dbReference>
<dbReference type="Gene3D" id="3.40.50.1400">
    <property type="match status" value="2"/>
</dbReference>
<gene>
    <name evidence="3" type="ORF">PXH66_08425</name>
</gene>
<sequence length="283" mass="30248">MSSFAPSICLLFDNGSLRAASTLSLRETAKALQPRIDVPVKAVSLLHSSGVSADQLGGVNAELVEPFLQRWAESGGQNVLLLPLFFGPSAALTEYLPERLEAQRKKYPAVRVRLAAPLVQAGDDSAALVARAIHREVKGTVADHALTNPRVLLTDHGSPQPAVAHVRDLIAGELGALVRDENFSVRATSMERRAGPDYAFNDPLLEQALAEIGASGGGDVVVALQFLQAGRHAGMAGDIAQICATAAEKYPRLRIKITKVIGRAPEVQELLWRRWQAAISSDA</sequence>
<dbReference type="GO" id="GO:0046872">
    <property type="term" value="F:metal ion binding"/>
    <property type="evidence" value="ECO:0007669"/>
    <property type="project" value="UniProtKB-KW"/>
</dbReference>
<protein>
    <submittedName>
        <fullName evidence="3">CbiX/SirB N-terminal domain-containing protein</fullName>
    </submittedName>
</protein>
<evidence type="ECO:0000313" key="3">
    <source>
        <dbReference type="EMBL" id="WED66873.1"/>
    </source>
</evidence>
<evidence type="ECO:0000256" key="2">
    <source>
        <dbReference type="ARBA" id="ARBA00023239"/>
    </source>
</evidence>
<proteinExistence type="predicted"/>
<name>A0AAF0CRU1_9BACT</name>
<dbReference type="InterPro" id="IPR002762">
    <property type="entry name" value="CbiX-like"/>
</dbReference>
<keyword evidence="4" id="KW-1185">Reference proteome</keyword>
<evidence type="ECO:0000313" key="4">
    <source>
        <dbReference type="Proteomes" id="UP001218638"/>
    </source>
</evidence>